<keyword evidence="1" id="KW-0808">Transferase</keyword>
<feature type="domain" description="Fido" evidence="8">
    <location>
        <begin position="60"/>
        <end position="201"/>
    </location>
</feature>
<accession>A0A9D2VM58</accession>
<organism evidence="9 10">
    <name type="scientific">Rubneribacter badeniensis</name>
    <dbReference type="NCBI Taxonomy" id="2070688"/>
    <lineage>
        <taxon>Bacteria</taxon>
        <taxon>Bacillati</taxon>
        <taxon>Actinomycetota</taxon>
        <taxon>Coriobacteriia</taxon>
        <taxon>Eggerthellales</taxon>
        <taxon>Eggerthellaceae</taxon>
        <taxon>Rubneribacter</taxon>
    </lineage>
</organism>
<dbReference type="GO" id="GO:0051302">
    <property type="term" value="P:regulation of cell division"/>
    <property type="evidence" value="ECO:0007669"/>
    <property type="project" value="TreeGrafter"/>
</dbReference>
<evidence type="ECO:0000256" key="3">
    <source>
        <dbReference type="ARBA" id="ARBA00022741"/>
    </source>
</evidence>
<evidence type="ECO:0000256" key="7">
    <source>
        <dbReference type="ARBA" id="ARBA00048696"/>
    </source>
</evidence>
<comment type="catalytic activity">
    <reaction evidence="6">
        <text>L-threonyl-[protein] + ATP = 3-O-(5'-adenylyl)-L-threonyl-[protein] + diphosphate</text>
        <dbReference type="Rhea" id="RHEA:54292"/>
        <dbReference type="Rhea" id="RHEA-COMP:11060"/>
        <dbReference type="Rhea" id="RHEA-COMP:13847"/>
        <dbReference type="ChEBI" id="CHEBI:30013"/>
        <dbReference type="ChEBI" id="CHEBI:30616"/>
        <dbReference type="ChEBI" id="CHEBI:33019"/>
        <dbReference type="ChEBI" id="CHEBI:138113"/>
        <dbReference type="EC" id="2.7.7.108"/>
    </reaction>
</comment>
<keyword evidence="2" id="KW-0548">Nucleotidyltransferase</keyword>
<dbReference type="PANTHER" id="PTHR39560">
    <property type="entry name" value="PROTEIN ADENYLYLTRANSFERASE FIC-RELATED"/>
    <property type="match status" value="1"/>
</dbReference>
<dbReference type="InterPro" id="IPR003812">
    <property type="entry name" value="Fido"/>
</dbReference>
<evidence type="ECO:0000256" key="1">
    <source>
        <dbReference type="ARBA" id="ARBA00022679"/>
    </source>
</evidence>
<dbReference type="SUPFAM" id="SSF140931">
    <property type="entry name" value="Fic-like"/>
    <property type="match status" value="1"/>
</dbReference>
<dbReference type="Gene3D" id="1.10.3290.10">
    <property type="entry name" value="Fido-like domain"/>
    <property type="match status" value="1"/>
</dbReference>
<evidence type="ECO:0000256" key="6">
    <source>
        <dbReference type="ARBA" id="ARBA00047939"/>
    </source>
</evidence>
<dbReference type="PROSITE" id="PS51459">
    <property type="entry name" value="FIDO"/>
    <property type="match status" value="1"/>
</dbReference>
<keyword evidence="3" id="KW-0547">Nucleotide-binding</keyword>
<reference evidence="9" key="2">
    <citation type="submission" date="2021-09" db="EMBL/GenBank/DDBJ databases">
        <authorList>
            <person name="Gilroy R."/>
        </authorList>
    </citation>
    <scope>NUCLEOTIDE SEQUENCE</scope>
    <source>
        <strain evidence="9">USAMLcec12-2067</strain>
    </source>
</reference>
<comment type="caution">
    <text evidence="9">The sequence shown here is derived from an EMBL/GenBank/DDBJ whole genome shotgun (WGS) entry which is preliminary data.</text>
</comment>
<dbReference type="InterPro" id="IPR036597">
    <property type="entry name" value="Fido-like_dom_sf"/>
</dbReference>
<dbReference type="EC" id="2.7.7.108" evidence="5"/>
<evidence type="ECO:0000256" key="2">
    <source>
        <dbReference type="ARBA" id="ARBA00022695"/>
    </source>
</evidence>
<dbReference type="EMBL" id="DYZL01000189">
    <property type="protein sequence ID" value="HJH43941.1"/>
    <property type="molecule type" value="Genomic_DNA"/>
</dbReference>
<dbReference type="PANTHER" id="PTHR39560:SF1">
    <property type="entry name" value="PROTEIN ADENYLYLTRANSFERASE FIC-RELATED"/>
    <property type="match status" value="1"/>
</dbReference>
<comment type="catalytic activity">
    <reaction evidence="7">
        <text>L-tyrosyl-[protein] + ATP = O-(5'-adenylyl)-L-tyrosyl-[protein] + diphosphate</text>
        <dbReference type="Rhea" id="RHEA:54288"/>
        <dbReference type="Rhea" id="RHEA-COMP:10136"/>
        <dbReference type="Rhea" id="RHEA-COMP:13846"/>
        <dbReference type="ChEBI" id="CHEBI:30616"/>
        <dbReference type="ChEBI" id="CHEBI:33019"/>
        <dbReference type="ChEBI" id="CHEBI:46858"/>
        <dbReference type="ChEBI" id="CHEBI:83624"/>
        <dbReference type="EC" id="2.7.7.108"/>
    </reaction>
</comment>
<evidence type="ECO:0000313" key="9">
    <source>
        <dbReference type="EMBL" id="HJH43941.1"/>
    </source>
</evidence>
<sequence>MPEQDYDYSYDENDAYLYSGTDVLVNNFGIKDRKELSEIERAITGARIAEIDIHPILGCFDLDHLCAIHKALFEGVYPWAGKIRTRGFISKGNSLFCAPEFIVSYSDDLFGKLNEDGYLKELCREDFIKKMAFYCAEINALHPFREGNGRAQRVFANQLARSAGWELRLYTIDPNELCEAYIESMHVSTDHLEQLLDVAVRKR</sequence>
<gene>
    <name evidence="9" type="ORF">K8V16_09090</name>
</gene>
<proteinExistence type="predicted"/>
<evidence type="ECO:0000256" key="4">
    <source>
        <dbReference type="ARBA" id="ARBA00022840"/>
    </source>
</evidence>
<keyword evidence="4" id="KW-0067">ATP-binding</keyword>
<dbReference type="Proteomes" id="UP000789325">
    <property type="component" value="Unassembled WGS sequence"/>
</dbReference>
<dbReference type="AlphaFoldDB" id="A0A9D2VM58"/>
<dbReference type="Pfam" id="PF02661">
    <property type="entry name" value="Fic"/>
    <property type="match status" value="1"/>
</dbReference>
<evidence type="ECO:0000313" key="10">
    <source>
        <dbReference type="Proteomes" id="UP000789325"/>
    </source>
</evidence>
<dbReference type="GO" id="GO:0070733">
    <property type="term" value="F:AMPylase activity"/>
    <property type="evidence" value="ECO:0007669"/>
    <property type="project" value="UniProtKB-EC"/>
</dbReference>
<evidence type="ECO:0000256" key="5">
    <source>
        <dbReference type="ARBA" id="ARBA00034531"/>
    </source>
</evidence>
<dbReference type="GO" id="GO:0005524">
    <property type="term" value="F:ATP binding"/>
    <property type="evidence" value="ECO:0007669"/>
    <property type="project" value="UniProtKB-KW"/>
</dbReference>
<protein>
    <recommendedName>
        <fullName evidence="5">protein adenylyltransferase</fullName>
        <ecNumber evidence="5">2.7.7.108</ecNumber>
    </recommendedName>
</protein>
<evidence type="ECO:0000259" key="8">
    <source>
        <dbReference type="PROSITE" id="PS51459"/>
    </source>
</evidence>
<name>A0A9D2VM58_9ACTN</name>
<reference evidence="9" key="1">
    <citation type="journal article" date="2021" name="PeerJ">
        <title>Extensive microbial diversity within the chicken gut microbiome revealed by metagenomics and culture.</title>
        <authorList>
            <person name="Gilroy R."/>
            <person name="Ravi A."/>
            <person name="Getino M."/>
            <person name="Pursley I."/>
            <person name="Horton D.L."/>
            <person name="Alikhan N.F."/>
            <person name="Baker D."/>
            <person name="Gharbi K."/>
            <person name="Hall N."/>
            <person name="Watson M."/>
            <person name="Adriaenssens E.M."/>
            <person name="Foster-Nyarko E."/>
            <person name="Jarju S."/>
            <person name="Secka A."/>
            <person name="Antonio M."/>
            <person name="Oren A."/>
            <person name="Chaudhuri R.R."/>
            <person name="La Ragione R."/>
            <person name="Hildebrand F."/>
            <person name="Pallen M.J."/>
        </authorList>
    </citation>
    <scope>NUCLEOTIDE SEQUENCE</scope>
    <source>
        <strain evidence="9">USAMLcec12-2067</strain>
    </source>
</reference>